<keyword evidence="1" id="KW-1133">Transmembrane helix</keyword>
<dbReference type="EMBL" id="MEVL01000011">
    <property type="protein sequence ID" value="OGC62374.1"/>
    <property type="molecule type" value="Genomic_DNA"/>
</dbReference>
<accession>A0A1F4VYY3</accession>
<evidence type="ECO:0000256" key="1">
    <source>
        <dbReference type="SAM" id="Phobius"/>
    </source>
</evidence>
<feature type="transmembrane region" description="Helical" evidence="1">
    <location>
        <begin position="71"/>
        <end position="92"/>
    </location>
</feature>
<evidence type="ECO:0000313" key="2">
    <source>
        <dbReference type="EMBL" id="OGC62374.1"/>
    </source>
</evidence>
<name>A0A1F4VYY3_UNCKA</name>
<dbReference type="Proteomes" id="UP000176967">
    <property type="component" value="Unassembled WGS sequence"/>
</dbReference>
<feature type="transmembrane region" description="Helical" evidence="1">
    <location>
        <begin position="126"/>
        <end position="148"/>
    </location>
</feature>
<gene>
    <name evidence="2" type="ORF">A2890_02935</name>
</gene>
<keyword evidence="1" id="KW-0812">Transmembrane</keyword>
<keyword evidence="1" id="KW-0472">Membrane</keyword>
<protein>
    <recommendedName>
        <fullName evidence="4">TVP38/TMEM64 family membrane protein</fullName>
    </recommendedName>
</protein>
<dbReference type="AlphaFoldDB" id="A0A1F4VYY3"/>
<evidence type="ECO:0008006" key="4">
    <source>
        <dbReference type="Google" id="ProtNLM"/>
    </source>
</evidence>
<evidence type="ECO:0000313" key="3">
    <source>
        <dbReference type="Proteomes" id="UP000176967"/>
    </source>
</evidence>
<reference evidence="2 3" key="1">
    <citation type="journal article" date="2016" name="Nat. Commun.">
        <title>Thousands of microbial genomes shed light on interconnected biogeochemical processes in an aquifer system.</title>
        <authorList>
            <person name="Anantharaman K."/>
            <person name="Brown C.T."/>
            <person name="Hug L.A."/>
            <person name="Sharon I."/>
            <person name="Castelle C.J."/>
            <person name="Probst A.J."/>
            <person name="Thomas B.C."/>
            <person name="Singh A."/>
            <person name="Wilkins M.J."/>
            <person name="Karaoz U."/>
            <person name="Brodie E.L."/>
            <person name="Williams K.H."/>
            <person name="Hubbard S.S."/>
            <person name="Banfield J.F."/>
        </authorList>
    </citation>
    <scope>NUCLEOTIDE SEQUENCE [LARGE SCALE GENOMIC DNA]</scope>
</reference>
<feature type="transmembrane region" description="Helical" evidence="1">
    <location>
        <begin position="160"/>
        <end position="179"/>
    </location>
</feature>
<comment type="caution">
    <text evidence="2">The sequence shown here is derived from an EMBL/GenBank/DDBJ whole genome shotgun (WGS) entry which is preliminary data.</text>
</comment>
<sequence length="182" mass="19911">MRYWRLLLLLASYVLAYFIFTGRDFGPIHNLFLSIGIWGALAGGFFYAFGFTAAPATAVLLVLAGEQNNPFLAGVLAGLGALIGDLGIFFFLRGFFVKDLDQLSHTHLAGVLRKEERLVLGRWQKYLSTAIAGFIIASPLPTEIGVGILSSNRKMSTRRFALTAFGLHTLGIFTILVIGRLI</sequence>
<proteinExistence type="predicted"/>
<organism evidence="2 3">
    <name type="scientific">candidate division WWE3 bacterium RIFCSPLOWO2_01_FULL_53_14</name>
    <dbReference type="NCBI Taxonomy" id="1802628"/>
    <lineage>
        <taxon>Bacteria</taxon>
        <taxon>Katanobacteria</taxon>
    </lineage>
</organism>
<feature type="transmembrane region" description="Helical" evidence="1">
    <location>
        <begin position="32"/>
        <end position="64"/>
    </location>
</feature>